<protein>
    <submittedName>
        <fullName evidence="1">Uncharacterized protein</fullName>
    </submittedName>
</protein>
<accession>A0A7J2U0S2</accession>
<evidence type="ECO:0000313" key="1">
    <source>
        <dbReference type="EMBL" id="HEM66430.1"/>
    </source>
</evidence>
<dbReference type="EMBL" id="DSEU01000013">
    <property type="protein sequence ID" value="HEM66430.1"/>
    <property type="molecule type" value="Genomic_DNA"/>
</dbReference>
<proteinExistence type="predicted"/>
<dbReference type="AlphaFoldDB" id="A0A7J2U0S2"/>
<gene>
    <name evidence="1" type="ORF">ENO26_02500</name>
</gene>
<comment type="caution">
    <text evidence="1">The sequence shown here is derived from an EMBL/GenBank/DDBJ whole genome shotgun (WGS) entry which is preliminary data.</text>
</comment>
<name>A0A7J2U0S2_9CREN</name>
<sequence length="87" mass="9866">MLDAKYKRRIELEDTEIATYVIEFSKPIKNKLYGAIAILQNTKVGKEKGSRDKALGTEIEVEVLRVDPRQGDKEVMNTLSKTISLLI</sequence>
<organism evidence="1">
    <name type="scientific">Ignisphaera aggregans</name>
    <dbReference type="NCBI Taxonomy" id="334771"/>
    <lineage>
        <taxon>Archaea</taxon>
        <taxon>Thermoproteota</taxon>
        <taxon>Thermoprotei</taxon>
        <taxon>Desulfurococcales</taxon>
        <taxon>Desulfurococcaceae</taxon>
        <taxon>Ignisphaera</taxon>
    </lineage>
</organism>
<reference evidence="1" key="1">
    <citation type="journal article" date="2020" name="mSystems">
        <title>Genome- and Community-Level Interaction Insights into Carbon Utilization and Element Cycling Functions of Hydrothermarchaeota in Hydrothermal Sediment.</title>
        <authorList>
            <person name="Zhou Z."/>
            <person name="Liu Y."/>
            <person name="Xu W."/>
            <person name="Pan J."/>
            <person name="Luo Z.H."/>
            <person name="Li M."/>
        </authorList>
    </citation>
    <scope>NUCLEOTIDE SEQUENCE [LARGE SCALE GENOMIC DNA]</scope>
    <source>
        <strain evidence="1">SpSt-125</strain>
    </source>
</reference>